<dbReference type="InterPro" id="IPR036056">
    <property type="entry name" value="Fibrinogen-like_C"/>
</dbReference>
<dbReference type="SUPFAM" id="SSF56496">
    <property type="entry name" value="Fibrinogen C-terminal domain-like"/>
    <property type="match status" value="1"/>
</dbReference>
<evidence type="ECO:0000259" key="1">
    <source>
        <dbReference type="PROSITE" id="PS51406"/>
    </source>
</evidence>
<evidence type="ECO:0000313" key="3">
    <source>
        <dbReference type="Proteomes" id="UP001176940"/>
    </source>
</evidence>
<reference evidence="2" key="1">
    <citation type="submission" date="2023-07" db="EMBL/GenBank/DDBJ databases">
        <authorList>
            <person name="Stuckert A."/>
        </authorList>
    </citation>
    <scope>NUCLEOTIDE SEQUENCE</scope>
</reference>
<dbReference type="InterPro" id="IPR002181">
    <property type="entry name" value="Fibrinogen_a/b/g_C_dom"/>
</dbReference>
<accession>A0ABN9MMH3</accession>
<evidence type="ECO:0000313" key="2">
    <source>
        <dbReference type="EMBL" id="CAJ0967538.1"/>
    </source>
</evidence>
<gene>
    <name evidence="2" type="ORF">RIMI_LOCUS22264894</name>
</gene>
<dbReference type="Proteomes" id="UP001176940">
    <property type="component" value="Unassembled WGS sequence"/>
</dbReference>
<organism evidence="2 3">
    <name type="scientific">Ranitomeya imitator</name>
    <name type="common">mimic poison frog</name>
    <dbReference type="NCBI Taxonomy" id="111125"/>
    <lineage>
        <taxon>Eukaryota</taxon>
        <taxon>Metazoa</taxon>
        <taxon>Chordata</taxon>
        <taxon>Craniata</taxon>
        <taxon>Vertebrata</taxon>
        <taxon>Euteleostomi</taxon>
        <taxon>Amphibia</taxon>
        <taxon>Batrachia</taxon>
        <taxon>Anura</taxon>
        <taxon>Neobatrachia</taxon>
        <taxon>Hyloidea</taxon>
        <taxon>Dendrobatidae</taxon>
        <taxon>Dendrobatinae</taxon>
        <taxon>Ranitomeya</taxon>
    </lineage>
</organism>
<dbReference type="Pfam" id="PF00147">
    <property type="entry name" value="Fibrinogen_C"/>
    <property type="match status" value="1"/>
</dbReference>
<comment type="caution">
    <text evidence="2">The sequence shown here is derived from an EMBL/GenBank/DDBJ whole genome shotgun (WGS) entry which is preliminary data.</text>
</comment>
<proteinExistence type="predicted"/>
<feature type="domain" description="Fibrinogen C-terminal" evidence="1">
    <location>
        <begin position="43"/>
        <end position="262"/>
    </location>
</feature>
<sequence length="263" mass="29328">MSHHISESWTLSTMKIVLVLGFYLIPQVTGSWKKSPPAPRPLCDGGRLPVDCQDICDLQGPPSGVYIIYPQGAQRPLPVYCDVTGDGLVWTVFQRRLDGSEEFGRPWQDYVRGFGRADGEYWLGLQNIYRLTVSGDYELRVELEDAEGTRVTAYLSHHALNPDSDGYRLHLGAFSDGGAGDALSLHAGHTFSTYDHDQDGHAQNCAEYWGGGFWYHTGGCAEAGLNARYHMTDPLHPAFSWTTWVDYPLTLRGSQMKLRRVSA</sequence>
<dbReference type="PANTHER" id="PTHR19143">
    <property type="entry name" value="FIBRINOGEN/TENASCIN/ANGIOPOEITIN"/>
    <property type="match status" value="1"/>
</dbReference>
<name>A0ABN9MMH3_9NEOB</name>
<dbReference type="CDD" id="cd00087">
    <property type="entry name" value="FReD"/>
    <property type="match status" value="1"/>
</dbReference>
<dbReference type="Gene3D" id="3.90.215.10">
    <property type="entry name" value="Gamma Fibrinogen, chain A, domain 1"/>
    <property type="match status" value="1"/>
</dbReference>
<protein>
    <recommendedName>
        <fullName evidence="1">Fibrinogen C-terminal domain-containing protein</fullName>
    </recommendedName>
</protein>
<dbReference type="SMART" id="SM00186">
    <property type="entry name" value="FBG"/>
    <property type="match status" value="1"/>
</dbReference>
<dbReference type="InterPro" id="IPR014716">
    <property type="entry name" value="Fibrinogen_a/b/g_C_1"/>
</dbReference>
<dbReference type="PROSITE" id="PS51406">
    <property type="entry name" value="FIBRINOGEN_C_2"/>
    <property type="match status" value="1"/>
</dbReference>
<dbReference type="PANTHER" id="PTHR19143:SF449">
    <property type="entry name" value="MICROFIBRIL-ASSOCIATED GLYCOPROTEIN 4-LIKE"/>
    <property type="match status" value="1"/>
</dbReference>
<keyword evidence="3" id="KW-1185">Reference proteome</keyword>
<dbReference type="InterPro" id="IPR050373">
    <property type="entry name" value="Fibrinogen_C-term_domain"/>
</dbReference>
<dbReference type="EMBL" id="CAUEEQ010078358">
    <property type="protein sequence ID" value="CAJ0967538.1"/>
    <property type="molecule type" value="Genomic_DNA"/>
</dbReference>